<keyword evidence="1" id="KW-0472">Membrane</keyword>
<dbReference type="Proteomes" id="UP000177740">
    <property type="component" value="Unassembled WGS sequence"/>
</dbReference>
<reference evidence="2 3" key="1">
    <citation type="journal article" date="2016" name="Nat. Commun.">
        <title>Thousands of microbial genomes shed light on interconnected biogeochemical processes in an aquifer system.</title>
        <authorList>
            <person name="Anantharaman K."/>
            <person name="Brown C.T."/>
            <person name="Hug L.A."/>
            <person name="Sharon I."/>
            <person name="Castelle C.J."/>
            <person name="Probst A.J."/>
            <person name="Thomas B.C."/>
            <person name="Singh A."/>
            <person name="Wilkins M.J."/>
            <person name="Karaoz U."/>
            <person name="Brodie E.L."/>
            <person name="Williams K.H."/>
            <person name="Hubbard S.S."/>
            <person name="Banfield J.F."/>
        </authorList>
    </citation>
    <scope>NUCLEOTIDE SEQUENCE [LARGE SCALE GENOMIC DNA]</scope>
</reference>
<feature type="transmembrane region" description="Helical" evidence="1">
    <location>
        <begin position="10"/>
        <end position="29"/>
    </location>
</feature>
<dbReference type="EMBL" id="MHMM01000004">
    <property type="protein sequence ID" value="OGZ27720.1"/>
    <property type="molecule type" value="Genomic_DNA"/>
</dbReference>
<comment type="caution">
    <text evidence="2">The sequence shown here is derived from an EMBL/GenBank/DDBJ whole genome shotgun (WGS) entry which is preliminary data.</text>
</comment>
<evidence type="ECO:0000313" key="2">
    <source>
        <dbReference type="EMBL" id="OGZ27720.1"/>
    </source>
</evidence>
<name>A0A1G2EQU8_9BACT</name>
<dbReference type="AlphaFoldDB" id="A0A1G2EQU8"/>
<dbReference type="STRING" id="1801677.A2365_03700"/>
<proteinExistence type="predicted"/>
<accession>A0A1G2EQU8</accession>
<feature type="transmembrane region" description="Helical" evidence="1">
    <location>
        <begin position="94"/>
        <end position="112"/>
    </location>
</feature>
<keyword evidence="1" id="KW-0812">Transmembrane</keyword>
<gene>
    <name evidence="2" type="ORF">A2365_03700</name>
</gene>
<sequence length="116" mass="13949">MRIEESKRELFFEIVGFCFYLFELRSFLTSPQEVSLMDSTIFIYSLKSILLLIALPLLYIFRIAYFLGLEEAISYAFSIAFKFKNENTYLQVKIFYYFIYIFLSTILVIRFLEVFL</sequence>
<keyword evidence="1" id="KW-1133">Transmembrane helix</keyword>
<protein>
    <submittedName>
        <fullName evidence="2">Uncharacterized protein</fullName>
    </submittedName>
</protein>
<evidence type="ECO:0000256" key="1">
    <source>
        <dbReference type="SAM" id="Phobius"/>
    </source>
</evidence>
<feature type="transmembrane region" description="Helical" evidence="1">
    <location>
        <begin position="41"/>
        <end position="61"/>
    </location>
</feature>
<organism evidence="2 3">
    <name type="scientific">Candidatus Nealsonbacteria bacterium RIFOXYB1_FULL_40_15</name>
    <dbReference type="NCBI Taxonomy" id="1801677"/>
    <lineage>
        <taxon>Bacteria</taxon>
        <taxon>Candidatus Nealsoniibacteriota</taxon>
    </lineage>
</organism>
<evidence type="ECO:0000313" key="3">
    <source>
        <dbReference type="Proteomes" id="UP000177740"/>
    </source>
</evidence>